<keyword evidence="2" id="KW-0238">DNA-binding</keyword>
<reference evidence="7 9" key="2">
    <citation type="submission" date="2017-11" db="EMBL/GenBank/DDBJ databases">
        <title>Molecular characterization of Burkholderia pseudomallei and closely related isolates from Vietnam.</title>
        <authorList>
            <person name="Ustinov D.V."/>
            <person name="Antonov A.S."/>
            <person name="Avdusheva E.F."/>
            <person name="Shpak I.M."/>
            <person name="Zakharova I.B."/>
            <person name="Thi L.A."/>
            <person name="Teteryatnikova N."/>
            <person name="Lopasteyskaya Y.A."/>
            <person name="Kuzyutina J.A."/>
            <person name="Ngo T.N."/>
            <person name="Victorov D.V."/>
        </authorList>
    </citation>
    <scope>NUCLEOTIDE SEQUENCE [LARGE SCALE GENOMIC DNA]</scope>
    <source>
        <strain evidence="7 9">V1512</strain>
    </source>
</reference>
<dbReference type="CDD" id="cd07377">
    <property type="entry name" value="WHTH_GntR"/>
    <property type="match status" value="1"/>
</dbReference>
<dbReference type="Proteomes" id="UP000030475">
    <property type="component" value="Unassembled WGS sequence"/>
</dbReference>
<gene>
    <name evidence="6" type="primary">hutC</name>
    <name evidence="7" type="ORF">CWD88_35865</name>
    <name evidence="6" type="ORF">Y036_3174</name>
</gene>
<organism evidence="6 8">
    <name type="scientific">Burkholderia pseudomallei</name>
    <name type="common">Pseudomonas pseudomallei</name>
    <dbReference type="NCBI Taxonomy" id="28450"/>
    <lineage>
        <taxon>Bacteria</taxon>
        <taxon>Pseudomonadati</taxon>
        <taxon>Pseudomonadota</taxon>
        <taxon>Betaproteobacteria</taxon>
        <taxon>Burkholderiales</taxon>
        <taxon>Burkholderiaceae</taxon>
        <taxon>Burkholderia</taxon>
        <taxon>pseudomallei group</taxon>
    </lineage>
</organism>
<dbReference type="SMART" id="SM00345">
    <property type="entry name" value="HTH_GNTR"/>
    <property type="match status" value="1"/>
</dbReference>
<dbReference type="InterPro" id="IPR036390">
    <property type="entry name" value="WH_DNA-bd_sf"/>
</dbReference>
<evidence type="ECO:0000256" key="4">
    <source>
        <dbReference type="NCBIfam" id="TIGR02018"/>
    </source>
</evidence>
<dbReference type="EMBL" id="JQIM01000010">
    <property type="protein sequence ID" value="KGX08668.1"/>
    <property type="molecule type" value="Genomic_DNA"/>
</dbReference>
<dbReference type="InterPro" id="IPR010248">
    <property type="entry name" value="His_ut_repres"/>
</dbReference>
<dbReference type="InterPro" id="IPR000524">
    <property type="entry name" value="Tscrpt_reg_HTH_GntR"/>
</dbReference>
<sequence length="231" mass="26408">MSTPAYQEIKDFILARIHAGEWAEGDQVPSENELAREFKVARMTVNRALRELTAEQVLTRIQGAGTFVARPKYESTLVAIRSISDEVAARGHRHHARVLDLVTMKADEALADEMQVPPHTRLFRSVMLHYENDEPVQLEERWVNPAVAADYADQDFSAITPNQYLMRVAPLQRVEYRIEAAMPDRAMREALEMADTEPCLVLHRRTWSQGVVASVVNLWHPGSRYRFTGHF</sequence>
<keyword evidence="3" id="KW-0804">Transcription</keyword>
<dbReference type="GeneID" id="93060914"/>
<dbReference type="OMA" id="VLVHCEQ"/>
<evidence type="ECO:0000313" key="6">
    <source>
        <dbReference type="EMBL" id="KGX08668.1"/>
    </source>
</evidence>
<proteinExistence type="predicted"/>
<dbReference type="InterPro" id="IPR028978">
    <property type="entry name" value="Chorismate_lyase_/UTRA_dom_sf"/>
</dbReference>
<dbReference type="PRINTS" id="PR00035">
    <property type="entry name" value="HTHGNTR"/>
</dbReference>
<dbReference type="Pfam" id="PF07702">
    <property type="entry name" value="UTRA"/>
    <property type="match status" value="1"/>
</dbReference>
<dbReference type="FunFam" id="1.10.10.10:FF:000079">
    <property type="entry name" value="GntR family transcriptional regulator"/>
    <property type="match status" value="1"/>
</dbReference>
<dbReference type="SMART" id="SM00866">
    <property type="entry name" value="UTRA"/>
    <property type="match status" value="1"/>
</dbReference>
<keyword evidence="1" id="KW-0805">Transcription regulation</keyword>
<dbReference type="OrthoDB" id="9808698at2"/>
<dbReference type="InterPro" id="IPR036388">
    <property type="entry name" value="WH-like_DNA-bd_sf"/>
</dbReference>
<comment type="caution">
    <text evidence="6">The sequence shown here is derived from an EMBL/GenBank/DDBJ whole genome shotgun (WGS) entry which is preliminary data.</text>
</comment>
<dbReference type="Gene3D" id="3.40.1410.10">
    <property type="entry name" value="Chorismate lyase-like"/>
    <property type="match status" value="1"/>
</dbReference>
<dbReference type="PANTHER" id="PTHR44846:SF16">
    <property type="entry name" value="TRANSCRIPTIONAL REGULATOR PHNF-RELATED"/>
    <property type="match status" value="1"/>
</dbReference>
<protein>
    <recommendedName>
        <fullName evidence="4">Histidine utilization repressor</fullName>
    </recommendedName>
</protein>
<name>A0A069B6T3_BURPE</name>
<evidence type="ECO:0000256" key="3">
    <source>
        <dbReference type="ARBA" id="ARBA00023163"/>
    </source>
</evidence>
<dbReference type="Gene3D" id="1.10.10.10">
    <property type="entry name" value="Winged helix-like DNA-binding domain superfamily/Winged helix DNA-binding domain"/>
    <property type="match status" value="1"/>
</dbReference>
<dbReference type="RefSeq" id="WP_004193766.1">
    <property type="nucleotide sequence ID" value="NZ_AP028071.1"/>
</dbReference>
<dbReference type="NCBIfam" id="TIGR02018">
    <property type="entry name" value="his_ut_repres"/>
    <property type="match status" value="1"/>
</dbReference>
<dbReference type="KEGG" id="but:X994_93"/>
<dbReference type="GO" id="GO:0003700">
    <property type="term" value="F:DNA-binding transcription factor activity"/>
    <property type="evidence" value="ECO:0007669"/>
    <property type="project" value="UniProtKB-UniRule"/>
</dbReference>
<evidence type="ECO:0000256" key="1">
    <source>
        <dbReference type="ARBA" id="ARBA00023015"/>
    </source>
</evidence>
<reference evidence="6 8" key="1">
    <citation type="submission" date="2014-08" db="EMBL/GenBank/DDBJ databases">
        <authorList>
            <person name="Bunnell A."/>
            <person name="Chain P.S."/>
            <person name="Chertkov O."/>
            <person name="Currie B.J."/>
            <person name="Daligault H.E."/>
            <person name="Davenport K.W."/>
            <person name="Davis C."/>
            <person name="Gleasner C.D."/>
            <person name="Johnson S.L."/>
            <person name="Kaestli M."/>
            <person name="Koren S."/>
            <person name="Kunde Y.A."/>
            <person name="Mayo M."/>
            <person name="McMurry K.K."/>
            <person name="Price E.P."/>
            <person name="Reitenga K.G."/>
            <person name="Robison R."/>
            <person name="Rosovitz M.J."/>
            <person name="Sarovich D.S."/>
            <person name="Teshima H."/>
        </authorList>
    </citation>
    <scope>NUCLEOTIDE SEQUENCE [LARGE SCALE GENOMIC DNA]</scope>
    <source>
        <strain evidence="6 8">MSHR44</strain>
    </source>
</reference>
<dbReference type="SUPFAM" id="SSF64288">
    <property type="entry name" value="Chorismate lyase-like"/>
    <property type="match status" value="1"/>
</dbReference>
<dbReference type="Pfam" id="PF00392">
    <property type="entry name" value="GntR"/>
    <property type="match status" value="1"/>
</dbReference>
<dbReference type="GO" id="GO:0003677">
    <property type="term" value="F:DNA binding"/>
    <property type="evidence" value="ECO:0007669"/>
    <property type="project" value="UniProtKB-UniRule"/>
</dbReference>
<dbReference type="SUPFAM" id="SSF46785">
    <property type="entry name" value="Winged helix' DNA-binding domain"/>
    <property type="match status" value="1"/>
</dbReference>
<evidence type="ECO:0000256" key="2">
    <source>
        <dbReference type="ARBA" id="ARBA00023125"/>
    </source>
</evidence>
<dbReference type="PROSITE" id="PS50949">
    <property type="entry name" value="HTH_GNTR"/>
    <property type="match status" value="1"/>
</dbReference>
<evidence type="ECO:0000259" key="5">
    <source>
        <dbReference type="PROSITE" id="PS50949"/>
    </source>
</evidence>
<accession>A0A069B6T3</accession>
<evidence type="ECO:0000313" key="8">
    <source>
        <dbReference type="Proteomes" id="UP000030475"/>
    </source>
</evidence>
<dbReference type="EMBL" id="PHRB01000077">
    <property type="protein sequence ID" value="PJO61545.1"/>
    <property type="molecule type" value="Genomic_DNA"/>
</dbReference>
<dbReference type="GO" id="GO:0006547">
    <property type="term" value="P:L-histidine metabolic process"/>
    <property type="evidence" value="ECO:0007669"/>
    <property type="project" value="UniProtKB-UniRule"/>
</dbReference>
<dbReference type="Proteomes" id="UP000231878">
    <property type="component" value="Unassembled WGS sequence"/>
</dbReference>
<dbReference type="InterPro" id="IPR011663">
    <property type="entry name" value="UTRA"/>
</dbReference>
<evidence type="ECO:0000313" key="7">
    <source>
        <dbReference type="EMBL" id="PJO61545.1"/>
    </source>
</evidence>
<dbReference type="PANTHER" id="PTHR44846">
    <property type="entry name" value="MANNOSYL-D-GLYCERATE TRANSPORT/METABOLISM SYSTEM REPRESSOR MNGR-RELATED"/>
    <property type="match status" value="1"/>
</dbReference>
<feature type="domain" description="HTH gntR-type" evidence="5">
    <location>
        <begin position="3"/>
        <end position="71"/>
    </location>
</feature>
<dbReference type="AlphaFoldDB" id="A0A069B6T3"/>
<dbReference type="InterPro" id="IPR050679">
    <property type="entry name" value="Bact_HTH_transcr_reg"/>
</dbReference>
<dbReference type="GO" id="GO:0045892">
    <property type="term" value="P:negative regulation of DNA-templated transcription"/>
    <property type="evidence" value="ECO:0007669"/>
    <property type="project" value="UniProtKB-UniRule"/>
</dbReference>
<evidence type="ECO:0000313" key="9">
    <source>
        <dbReference type="Proteomes" id="UP000231878"/>
    </source>
</evidence>